<keyword evidence="2" id="KW-1185">Reference proteome</keyword>
<keyword evidence="1" id="KW-0547">Nucleotide-binding</keyword>
<protein>
    <submittedName>
        <fullName evidence="1">ABC transporter ATP-binding protein</fullName>
    </submittedName>
</protein>
<evidence type="ECO:0000313" key="1">
    <source>
        <dbReference type="EMBL" id="GMQ62740.1"/>
    </source>
</evidence>
<comment type="caution">
    <text evidence="1">The sequence shown here is derived from an EMBL/GenBank/DDBJ whole genome shotgun (WGS) entry which is preliminary data.</text>
</comment>
<name>A0ACB5UJE9_9FIRM</name>
<sequence>MITAKLNDISKKYGEINALKEVSLDIHTGELLSILGSSGCGKSTLLYSIAGLEKPDSGDISLNGRTIFSVSERTFIPPEKRNIGLVFQNYALWPHMNIYKNVAYPLQIRKVKKSIIKKEVLEKLELVGLSGKEKKYPHELSGGEQQRAAVARGLVMKPDILLLDEPFSNLDAKLREKMQDELKRIQKLTKLTMVHVTHDQEEAMRISDRIAIMNKGKLLQIGEPSEIYDRPKNVFVAGFVGKSNLISYDTIKNYLPKKVQNDFGEKSQSRTKTILVRPEDITLTDTENNTISGVITNKFNKGSVYMYNIKTGFHDFVIQTDNRCNYDINSNVNIMIKKGWVI</sequence>
<keyword evidence="1" id="KW-0067">ATP-binding</keyword>
<evidence type="ECO:0000313" key="2">
    <source>
        <dbReference type="Proteomes" id="UP001374599"/>
    </source>
</evidence>
<gene>
    <name evidence="1" type="ORF">AN2V17_19720</name>
</gene>
<proteinExistence type="predicted"/>
<dbReference type="Proteomes" id="UP001374599">
    <property type="component" value="Unassembled WGS sequence"/>
</dbReference>
<accession>A0ACB5UJE9</accession>
<dbReference type="EMBL" id="BTPU01000028">
    <property type="protein sequence ID" value="GMQ62740.1"/>
    <property type="molecule type" value="Genomic_DNA"/>
</dbReference>
<organism evidence="1 2">
    <name type="scientific">Vallitalea maricola</name>
    <dbReference type="NCBI Taxonomy" id="3074433"/>
    <lineage>
        <taxon>Bacteria</taxon>
        <taxon>Bacillati</taxon>
        <taxon>Bacillota</taxon>
        <taxon>Clostridia</taxon>
        <taxon>Lachnospirales</taxon>
        <taxon>Vallitaleaceae</taxon>
        <taxon>Vallitalea</taxon>
    </lineage>
</organism>
<reference evidence="1" key="1">
    <citation type="submission" date="2023-09" db="EMBL/GenBank/DDBJ databases">
        <title>Vallitalea sediminicola and Vallitalea maricola sp. nov., anaerobic bacteria isolated from marine sediment.</title>
        <authorList>
            <person name="Hirano S."/>
            <person name="Maeda A."/>
            <person name="Terahara T."/>
            <person name="Mori K."/>
            <person name="Hamada M."/>
            <person name="Matsumoto R."/>
            <person name="Kobayashi T."/>
        </authorList>
    </citation>
    <scope>NUCLEOTIDE SEQUENCE</scope>
    <source>
        <strain evidence="1">AN17-2</strain>
    </source>
</reference>